<dbReference type="STRING" id="380248.SAMN05216251_112199"/>
<dbReference type="Proteomes" id="UP000199323">
    <property type="component" value="Unassembled WGS sequence"/>
</dbReference>
<feature type="region of interest" description="Disordered" evidence="1">
    <location>
        <begin position="445"/>
        <end position="475"/>
    </location>
</feature>
<dbReference type="InterPro" id="IPR016024">
    <property type="entry name" value="ARM-type_fold"/>
</dbReference>
<dbReference type="Gene3D" id="1.25.10.10">
    <property type="entry name" value="Leucine-rich Repeat Variant"/>
    <property type="match status" value="1"/>
</dbReference>
<reference evidence="2 3" key="1">
    <citation type="submission" date="2016-10" db="EMBL/GenBank/DDBJ databases">
        <authorList>
            <person name="de Groot N.N."/>
        </authorList>
    </citation>
    <scope>NUCLEOTIDE SEQUENCE [LARGE SCALE GENOMIC DNA]</scope>
    <source>
        <strain evidence="2 3">CGMCC 4.3510</strain>
    </source>
</reference>
<dbReference type="EMBL" id="FONG01000012">
    <property type="protein sequence ID" value="SFF37374.1"/>
    <property type="molecule type" value="Genomic_DNA"/>
</dbReference>
<evidence type="ECO:0000313" key="2">
    <source>
        <dbReference type="EMBL" id="SFF37374.1"/>
    </source>
</evidence>
<sequence length="475" mass="50675">MLRRRRGRSEAGVTVADTGRWQRWCEAALSGRREDAVTLLSGLRAALDDGPPYDRAAALDALTSAPAELLLLLDRHARPRSGGGAHRAAPPARGAVPAPAADPLRLLLGSLDEDGRVRGAAVEGLTGVGGPLAVAALALRTVDWVPEVRERATAALVARNAPDEVAAAVRVLLRLDGRSRAGGLVAAYRTVLSDPPHRRAVRALAADTDPLARRFGVQLALDLGSYVRGDLLRTALHDRDQVCRRLCAQRLLELDPDQAGRLMWARGAGVRELAVAALPGDVPATRLVPPLADRARMVRAQARWQLYRRGEPPADVYRKQLRKVGRSTPPRLAAGLAAGLGECGDAADAPLLMRLLGPRERDRAEPWPPMVRRAAVRAVGRLAKPADLVGLLGPLAADQDPGVAREVFEALGRVPDDVPVETLWIGRTRTEPAVRRAAERIGGRTYERTAPVGGAAAGRDLADVPRSSRGTVPGR</sequence>
<gene>
    <name evidence="2" type="ORF">SAMN05216251_112199</name>
</gene>
<dbReference type="SUPFAM" id="SSF48371">
    <property type="entry name" value="ARM repeat"/>
    <property type="match status" value="2"/>
</dbReference>
<accession>A0A1I2I5C8</accession>
<organism evidence="2 3">
    <name type="scientific">Actinacidiphila alni</name>
    <dbReference type="NCBI Taxonomy" id="380248"/>
    <lineage>
        <taxon>Bacteria</taxon>
        <taxon>Bacillati</taxon>
        <taxon>Actinomycetota</taxon>
        <taxon>Actinomycetes</taxon>
        <taxon>Kitasatosporales</taxon>
        <taxon>Streptomycetaceae</taxon>
        <taxon>Actinacidiphila</taxon>
    </lineage>
</organism>
<keyword evidence="3" id="KW-1185">Reference proteome</keyword>
<dbReference type="Pfam" id="PF13646">
    <property type="entry name" value="HEAT_2"/>
    <property type="match status" value="1"/>
</dbReference>
<dbReference type="InterPro" id="IPR011989">
    <property type="entry name" value="ARM-like"/>
</dbReference>
<protein>
    <submittedName>
        <fullName evidence="2">HEAT repeat-containing protein</fullName>
    </submittedName>
</protein>
<name>A0A1I2I5C8_9ACTN</name>
<proteinExistence type="predicted"/>
<evidence type="ECO:0000256" key="1">
    <source>
        <dbReference type="SAM" id="MobiDB-lite"/>
    </source>
</evidence>
<evidence type="ECO:0000313" key="3">
    <source>
        <dbReference type="Proteomes" id="UP000199323"/>
    </source>
</evidence>
<dbReference type="AlphaFoldDB" id="A0A1I2I5C8"/>